<protein>
    <submittedName>
        <fullName evidence="3">Uncharacterized protein</fullName>
    </submittedName>
</protein>
<gene>
    <name evidence="3" type="ORF">F4U95_11965</name>
    <name evidence="2" type="ORF">F4U96_13795</name>
</gene>
<dbReference type="AlphaFoldDB" id="A0A5J5I140"/>
<feature type="compositionally biased region" description="Basic and acidic residues" evidence="1">
    <location>
        <begin position="34"/>
        <end position="49"/>
    </location>
</feature>
<keyword evidence="5" id="KW-1185">Reference proteome</keyword>
<sequence length="70" mass="7583">MNEPTDTPSEAVETSLDKSPRQGPLGDVLPQKGPDPRTRGGQRQEDVNDRPAVGTVKPEDYPEDQRAKGA</sequence>
<proteinExistence type="predicted"/>
<comment type="caution">
    <text evidence="3">The sequence shown here is derived from an EMBL/GenBank/DDBJ whole genome shotgun (WGS) entry which is preliminary data.</text>
</comment>
<evidence type="ECO:0000313" key="3">
    <source>
        <dbReference type="EMBL" id="KAA9029242.1"/>
    </source>
</evidence>
<dbReference type="EMBL" id="VYQA01000008">
    <property type="protein sequence ID" value="KAA9029242.1"/>
    <property type="molecule type" value="Genomic_DNA"/>
</dbReference>
<evidence type="ECO:0000313" key="4">
    <source>
        <dbReference type="Proteomes" id="UP000325933"/>
    </source>
</evidence>
<evidence type="ECO:0000256" key="1">
    <source>
        <dbReference type="SAM" id="MobiDB-lite"/>
    </source>
</evidence>
<dbReference type="Proteomes" id="UP000326364">
    <property type="component" value="Unassembled WGS sequence"/>
</dbReference>
<organism evidence="3 4">
    <name type="scientific">Sphingobium limneticum</name>
    <dbReference type="NCBI Taxonomy" id="1007511"/>
    <lineage>
        <taxon>Bacteria</taxon>
        <taxon>Pseudomonadati</taxon>
        <taxon>Pseudomonadota</taxon>
        <taxon>Alphaproteobacteria</taxon>
        <taxon>Sphingomonadales</taxon>
        <taxon>Sphingomonadaceae</taxon>
        <taxon>Sphingobium</taxon>
    </lineage>
</organism>
<dbReference type="Proteomes" id="UP000325933">
    <property type="component" value="Unassembled WGS sequence"/>
</dbReference>
<name>A0A5J5I140_9SPHN</name>
<feature type="region of interest" description="Disordered" evidence="1">
    <location>
        <begin position="1"/>
        <end position="70"/>
    </location>
</feature>
<dbReference type="EMBL" id="VYQB01000010">
    <property type="protein sequence ID" value="KAA9015279.1"/>
    <property type="molecule type" value="Genomic_DNA"/>
</dbReference>
<accession>A0A5J5I140</accession>
<evidence type="ECO:0000313" key="5">
    <source>
        <dbReference type="Proteomes" id="UP000326364"/>
    </source>
</evidence>
<feature type="compositionally biased region" description="Basic and acidic residues" evidence="1">
    <location>
        <begin position="57"/>
        <end position="70"/>
    </location>
</feature>
<evidence type="ECO:0000313" key="2">
    <source>
        <dbReference type="EMBL" id="KAA9015279.1"/>
    </source>
</evidence>
<reference evidence="4 5" key="1">
    <citation type="submission" date="2019-09" db="EMBL/GenBank/DDBJ databases">
        <authorList>
            <person name="Feng G."/>
        </authorList>
    </citation>
    <scope>NUCLEOTIDE SEQUENCE [LARGE SCALE GENOMIC DNA]</scope>
    <source>
        <strain evidence="3 4">KACC 19283</strain>
        <strain evidence="2 5">KACC 19284</strain>
    </source>
</reference>
<dbReference type="RefSeq" id="WP_120251129.1">
    <property type="nucleotide sequence ID" value="NZ_JBNNIY010000008.1"/>
</dbReference>